<evidence type="ECO:0000313" key="6">
    <source>
        <dbReference type="EMBL" id="ODQ67404.1"/>
    </source>
</evidence>
<evidence type="ECO:0000256" key="1">
    <source>
        <dbReference type="ARBA" id="ARBA00004123"/>
    </source>
</evidence>
<reference evidence="6 7" key="1">
    <citation type="journal article" date="2016" name="Proc. Natl. Acad. Sci. U.S.A.">
        <title>Comparative genomics of biotechnologically important yeasts.</title>
        <authorList>
            <person name="Riley R."/>
            <person name="Haridas S."/>
            <person name="Wolfe K.H."/>
            <person name="Lopes M.R."/>
            <person name="Hittinger C.T."/>
            <person name="Goeker M."/>
            <person name="Salamov A.A."/>
            <person name="Wisecaver J.H."/>
            <person name="Long T.M."/>
            <person name="Calvey C.H."/>
            <person name="Aerts A.L."/>
            <person name="Barry K.W."/>
            <person name="Choi C."/>
            <person name="Clum A."/>
            <person name="Coughlan A.Y."/>
            <person name="Deshpande S."/>
            <person name="Douglass A.P."/>
            <person name="Hanson S.J."/>
            <person name="Klenk H.-P."/>
            <person name="LaButti K.M."/>
            <person name="Lapidus A."/>
            <person name="Lindquist E.A."/>
            <person name="Lipzen A.M."/>
            <person name="Meier-Kolthoff J.P."/>
            <person name="Ohm R.A."/>
            <person name="Otillar R.P."/>
            <person name="Pangilinan J.L."/>
            <person name="Peng Y."/>
            <person name="Rokas A."/>
            <person name="Rosa C.A."/>
            <person name="Scheuner C."/>
            <person name="Sibirny A.A."/>
            <person name="Slot J.C."/>
            <person name="Stielow J.B."/>
            <person name="Sun H."/>
            <person name="Kurtzman C.P."/>
            <person name="Blackwell M."/>
            <person name="Grigoriev I.V."/>
            <person name="Jeffries T.W."/>
        </authorList>
    </citation>
    <scope>NUCLEOTIDE SEQUENCE [LARGE SCALE GENOMIC DNA]</scope>
    <source>
        <strain evidence="6 7">DSM 6958</strain>
    </source>
</reference>
<evidence type="ECO:0000256" key="3">
    <source>
        <dbReference type="ARBA" id="ARBA00022448"/>
    </source>
</evidence>
<dbReference type="EMBL" id="KV454407">
    <property type="protein sequence ID" value="ODQ67404.1"/>
    <property type="molecule type" value="Genomic_DNA"/>
</dbReference>
<evidence type="ECO:0000313" key="7">
    <source>
        <dbReference type="Proteomes" id="UP000095009"/>
    </source>
</evidence>
<evidence type="ECO:0000259" key="5">
    <source>
        <dbReference type="PROSITE" id="PS50166"/>
    </source>
</evidence>
<dbReference type="InterPro" id="IPR058669">
    <property type="entry name" value="TPR_IPO7/11-like"/>
</dbReference>
<evidence type="ECO:0000256" key="2">
    <source>
        <dbReference type="ARBA" id="ARBA00007991"/>
    </source>
</evidence>
<keyword evidence="7" id="KW-1185">Reference proteome</keyword>
<sequence length="977" mass="111160">MDLSPINIFQALQAASSQDAAGPRKPAEAQLKQWEILPGFYSMIQDVYLDRSVSLSIRWIAVIYFKNGVDKYWRKTAKNCLGPEEKAQIRSKVFNAVDEANKQLMAQNAYAVSKICRIDYPNEWPELFNDLTNIIKSGIESDDNIKLHNALQILNQIVKSLSAVRFGRSRAALMQVTPTLLAFISNIYYDFTQRWMQEVNVACMEIGYLCLKISGRLLSDGYEFANRAPEARNMFAGTVAHLQGFITNYDNLSTELLEKHIKGLGKLYHGLISMQPTAFLSMPGACDVIRTYLTIIEKKAPEFHREDHDSDESIEFWEKIIVQGLILIKKAISVIYKNGATTIRYRSNDDKEETKAAVDMLKNDIFNKNTISHFTMVLLTWYLRLRPSDLESWNDDPESWVNEDLQNAWEYQLRPCAEKVFGDIMANFLDTVVQLILSFVEKAINDDSILLKDASFCAFGLGSNSLTEVVDFNTMFENVFQAQGYINSSADYKIIRRRLCLIIQEWVSVKCSSENRIRIYQLLTNFLNAEDPLNDIVVQLTAVQALRFTIDDWDFEIDGFLPFLNGFIDRIFKLMDQVKQIESKLHLLQVISVITDRVGLKIVPYADAILKILPTLWEQAQTEHIIKGVILQTLTNLVNATGAGSSSCHFIVLPALKTCLDRSLDSYDLLFEDALMLWDSTVKKTINLTDDLIELFPHLLDCLDRSTESLYFLLTILESYVLLAPELIISKFALPLFTIFARCIPQLSLDTVGPVTKILSAFTLQVPIESYGESLVQSNLFQVLVETTLDPNNSPIAIVQYLGVFARMSFSRPDLVIQLLHHVAHTNGNSDLLSNFFELWFEKIDNMGHPKDRKLNCLGLTSFLKTNEPIFMSKLNGLFGVWSQLLDEINESQGDSDLYYTNDDFADPEQLCDEHTKRHLTLLKTNDIVHIVSLKDYIRDSLNFAKEANGGEEGFSQRWLSQTDPHVLEMVAAVVSK</sequence>
<dbReference type="OrthoDB" id="361693at2759"/>
<protein>
    <submittedName>
        <fullName evidence="6">ARM repeat-containing protein</fullName>
    </submittedName>
</protein>
<dbReference type="Pfam" id="PF03810">
    <property type="entry name" value="IBN_N"/>
    <property type="match status" value="1"/>
</dbReference>
<dbReference type="InterPro" id="IPR001494">
    <property type="entry name" value="Importin-beta_N"/>
</dbReference>
<dbReference type="PANTHER" id="PTHR10997:SF7">
    <property type="entry name" value="IMPORTIN-11"/>
    <property type="match status" value="1"/>
</dbReference>
<comment type="similarity">
    <text evidence="2">Belongs to the importin beta family.</text>
</comment>
<keyword evidence="3" id="KW-0813">Transport</keyword>
<dbReference type="GO" id="GO:0005635">
    <property type="term" value="C:nuclear envelope"/>
    <property type="evidence" value="ECO:0007669"/>
    <property type="project" value="TreeGrafter"/>
</dbReference>
<dbReference type="SMART" id="SM00913">
    <property type="entry name" value="IBN_N"/>
    <property type="match status" value="1"/>
</dbReference>
<dbReference type="Pfam" id="PF25758">
    <property type="entry name" value="TPR_IPO11"/>
    <property type="match status" value="1"/>
</dbReference>
<gene>
    <name evidence="6" type="ORF">NADFUDRAFT_81892</name>
</gene>
<dbReference type="PANTHER" id="PTHR10997">
    <property type="entry name" value="IMPORTIN-7, 8, 11"/>
    <property type="match status" value="1"/>
</dbReference>
<dbReference type="Proteomes" id="UP000095009">
    <property type="component" value="Unassembled WGS sequence"/>
</dbReference>
<dbReference type="STRING" id="857566.A0A1E3PQ87"/>
<dbReference type="AlphaFoldDB" id="A0A1E3PQ87"/>
<dbReference type="GO" id="GO:0031267">
    <property type="term" value="F:small GTPase binding"/>
    <property type="evidence" value="ECO:0007669"/>
    <property type="project" value="InterPro"/>
</dbReference>
<dbReference type="GO" id="GO:0005829">
    <property type="term" value="C:cytosol"/>
    <property type="evidence" value="ECO:0007669"/>
    <property type="project" value="TreeGrafter"/>
</dbReference>
<name>A0A1E3PQ87_9ASCO</name>
<dbReference type="SUPFAM" id="SSF48371">
    <property type="entry name" value="ARM repeat"/>
    <property type="match status" value="1"/>
</dbReference>
<dbReference type="InterPro" id="IPR016024">
    <property type="entry name" value="ARM-type_fold"/>
</dbReference>
<keyword evidence="4" id="KW-0539">Nucleus</keyword>
<accession>A0A1E3PQ87</accession>
<organism evidence="6 7">
    <name type="scientific">Nadsonia fulvescens var. elongata DSM 6958</name>
    <dbReference type="NCBI Taxonomy" id="857566"/>
    <lineage>
        <taxon>Eukaryota</taxon>
        <taxon>Fungi</taxon>
        <taxon>Dikarya</taxon>
        <taxon>Ascomycota</taxon>
        <taxon>Saccharomycotina</taxon>
        <taxon>Dipodascomycetes</taxon>
        <taxon>Dipodascales</taxon>
        <taxon>Dipodascales incertae sedis</taxon>
        <taxon>Nadsonia</taxon>
    </lineage>
</organism>
<comment type="subcellular location">
    <subcellularLocation>
        <location evidence="1">Nucleus</location>
    </subcellularLocation>
</comment>
<dbReference type="Gene3D" id="1.25.10.10">
    <property type="entry name" value="Leucine-rich Repeat Variant"/>
    <property type="match status" value="1"/>
</dbReference>
<dbReference type="InterPro" id="IPR011989">
    <property type="entry name" value="ARM-like"/>
</dbReference>
<dbReference type="PROSITE" id="PS50166">
    <property type="entry name" value="IMPORTIN_B_NT"/>
    <property type="match status" value="1"/>
</dbReference>
<proteinExistence type="inferred from homology"/>
<dbReference type="GO" id="GO:0006606">
    <property type="term" value="P:protein import into nucleus"/>
    <property type="evidence" value="ECO:0007669"/>
    <property type="project" value="TreeGrafter"/>
</dbReference>
<feature type="domain" description="Importin N-terminal" evidence="5">
    <location>
        <begin position="27"/>
        <end position="99"/>
    </location>
</feature>
<evidence type="ECO:0000256" key="4">
    <source>
        <dbReference type="ARBA" id="ARBA00023242"/>
    </source>
</evidence>